<feature type="compositionally biased region" description="Low complexity" evidence="1">
    <location>
        <begin position="68"/>
        <end position="80"/>
    </location>
</feature>
<feature type="compositionally biased region" description="Polar residues" evidence="1">
    <location>
        <begin position="57"/>
        <end position="67"/>
    </location>
</feature>
<name>A0A8R1E8D3_CAEJA</name>
<reference evidence="3" key="1">
    <citation type="submission" date="2010-08" db="EMBL/GenBank/DDBJ databases">
        <authorList>
            <consortium name="Caenorhabditis japonica Sequencing Consortium"/>
            <person name="Wilson R.K."/>
        </authorList>
    </citation>
    <scope>NUCLEOTIDE SEQUENCE [LARGE SCALE GENOMIC DNA]</scope>
    <source>
        <strain evidence="3">DF5081</strain>
    </source>
</reference>
<feature type="region of interest" description="Disordered" evidence="1">
    <location>
        <begin position="26"/>
        <end position="87"/>
    </location>
</feature>
<evidence type="ECO:0000313" key="3">
    <source>
        <dbReference type="Proteomes" id="UP000005237"/>
    </source>
</evidence>
<proteinExistence type="predicted"/>
<protein>
    <submittedName>
        <fullName evidence="2">Uncharacterized protein</fullName>
    </submittedName>
</protein>
<dbReference type="Proteomes" id="UP000005237">
    <property type="component" value="Unassembled WGS sequence"/>
</dbReference>
<reference evidence="2" key="2">
    <citation type="submission" date="2022-06" db="UniProtKB">
        <authorList>
            <consortium name="EnsemblMetazoa"/>
        </authorList>
    </citation>
    <scope>IDENTIFICATION</scope>
    <source>
        <strain evidence="2">DF5081</strain>
    </source>
</reference>
<accession>A0A8R1E8D3</accession>
<evidence type="ECO:0000256" key="1">
    <source>
        <dbReference type="SAM" id="MobiDB-lite"/>
    </source>
</evidence>
<dbReference type="EnsemblMetazoa" id="CJA23623.1">
    <property type="protein sequence ID" value="CJA23623.1"/>
    <property type="gene ID" value="WBGene00179195"/>
</dbReference>
<evidence type="ECO:0000313" key="2">
    <source>
        <dbReference type="EnsemblMetazoa" id="CJA23623.1"/>
    </source>
</evidence>
<organism evidence="2 3">
    <name type="scientific">Caenorhabditis japonica</name>
    <dbReference type="NCBI Taxonomy" id="281687"/>
    <lineage>
        <taxon>Eukaryota</taxon>
        <taxon>Metazoa</taxon>
        <taxon>Ecdysozoa</taxon>
        <taxon>Nematoda</taxon>
        <taxon>Chromadorea</taxon>
        <taxon>Rhabditida</taxon>
        <taxon>Rhabditina</taxon>
        <taxon>Rhabditomorpha</taxon>
        <taxon>Rhabditoidea</taxon>
        <taxon>Rhabditidae</taxon>
        <taxon>Peloderinae</taxon>
        <taxon>Caenorhabditis</taxon>
    </lineage>
</organism>
<sequence>MSSPLPENVTLDKVWYDPAQNEMYDIGTDVDSVEASMSRRGSTTEEEPIENDRAQGVVNNNSANRNVGSSSGTTSKLTSKSSEEPAQ</sequence>
<keyword evidence="3" id="KW-1185">Reference proteome</keyword>
<dbReference type="AlphaFoldDB" id="A0A8R1E8D3"/>